<dbReference type="EMBL" id="VSRR010000430">
    <property type="protein sequence ID" value="MPC15468.1"/>
    <property type="molecule type" value="Genomic_DNA"/>
</dbReference>
<keyword evidence="1" id="KW-0732">Signal</keyword>
<protein>
    <recommendedName>
        <fullName evidence="4">Secreted protein</fullName>
    </recommendedName>
</protein>
<reference evidence="2 3" key="1">
    <citation type="submission" date="2019-05" db="EMBL/GenBank/DDBJ databases">
        <title>Another draft genome of Portunus trituberculatus and its Hox gene families provides insights of decapod evolution.</title>
        <authorList>
            <person name="Jeong J.-H."/>
            <person name="Song I."/>
            <person name="Kim S."/>
            <person name="Choi T."/>
            <person name="Kim D."/>
            <person name="Ryu S."/>
            <person name="Kim W."/>
        </authorList>
    </citation>
    <scope>NUCLEOTIDE SEQUENCE [LARGE SCALE GENOMIC DNA]</scope>
    <source>
        <tissue evidence="2">Muscle</tissue>
    </source>
</reference>
<keyword evidence="3" id="KW-1185">Reference proteome</keyword>
<gene>
    <name evidence="2" type="ORF">E2C01_008260</name>
</gene>
<evidence type="ECO:0000313" key="2">
    <source>
        <dbReference type="EMBL" id="MPC15468.1"/>
    </source>
</evidence>
<organism evidence="2 3">
    <name type="scientific">Portunus trituberculatus</name>
    <name type="common">Swimming crab</name>
    <name type="synonym">Neptunus trituberculatus</name>
    <dbReference type="NCBI Taxonomy" id="210409"/>
    <lineage>
        <taxon>Eukaryota</taxon>
        <taxon>Metazoa</taxon>
        <taxon>Ecdysozoa</taxon>
        <taxon>Arthropoda</taxon>
        <taxon>Crustacea</taxon>
        <taxon>Multicrustacea</taxon>
        <taxon>Malacostraca</taxon>
        <taxon>Eumalacostraca</taxon>
        <taxon>Eucarida</taxon>
        <taxon>Decapoda</taxon>
        <taxon>Pleocyemata</taxon>
        <taxon>Brachyura</taxon>
        <taxon>Eubrachyura</taxon>
        <taxon>Portunoidea</taxon>
        <taxon>Portunidae</taxon>
        <taxon>Portuninae</taxon>
        <taxon>Portunus</taxon>
    </lineage>
</organism>
<feature type="chain" id="PRO_5022747594" description="Secreted protein" evidence="1">
    <location>
        <begin position="18"/>
        <end position="75"/>
    </location>
</feature>
<accession>A0A5B7D1V9</accession>
<evidence type="ECO:0008006" key="4">
    <source>
        <dbReference type="Google" id="ProtNLM"/>
    </source>
</evidence>
<evidence type="ECO:0000256" key="1">
    <source>
        <dbReference type="SAM" id="SignalP"/>
    </source>
</evidence>
<comment type="caution">
    <text evidence="2">The sequence shown here is derived from an EMBL/GenBank/DDBJ whole genome shotgun (WGS) entry which is preliminary data.</text>
</comment>
<proteinExistence type="predicted"/>
<dbReference type="AlphaFoldDB" id="A0A5B7D1V9"/>
<sequence length="75" mass="7723">MARTLITSAVVFTVVQALSVTQFGVKRIIKPRLDTKLTIELPAVCGSACRILRSIAAVGSVGPSGTLPGTLGCNP</sequence>
<name>A0A5B7D1V9_PORTR</name>
<feature type="signal peptide" evidence="1">
    <location>
        <begin position="1"/>
        <end position="17"/>
    </location>
</feature>
<evidence type="ECO:0000313" key="3">
    <source>
        <dbReference type="Proteomes" id="UP000324222"/>
    </source>
</evidence>
<dbReference type="Proteomes" id="UP000324222">
    <property type="component" value="Unassembled WGS sequence"/>
</dbReference>